<evidence type="ECO:0000259" key="8">
    <source>
        <dbReference type="PROSITE" id="PS50214"/>
    </source>
</evidence>
<proteinExistence type="predicted"/>
<feature type="domain" description="Peptidase M12B" evidence="9">
    <location>
        <begin position="278"/>
        <end position="496"/>
    </location>
</feature>
<feature type="binding site" evidence="4">
    <location>
        <position position="443"/>
    </location>
    <ligand>
        <name>Zn(2+)</name>
        <dbReference type="ChEBI" id="CHEBI:29105"/>
        <note>catalytic</note>
    </ligand>
</feature>
<reference evidence="10 11" key="1">
    <citation type="submission" date="2017-03" db="EMBL/GenBank/DDBJ databases">
        <title>Genomes of endolithic fungi from Antarctica.</title>
        <authorList>
            <person name="Coleine C."/>
            <person name="Masonjones S."/>
            <person name="Stajich J.E."/>
        </authorList>
    </citation>
    <scope>NUCLEOTIDE SEQUENCE [LARGE SCALE GENOMIC DNA]</scope>
    <source>
        <strain evidence="10 11">CCFEE 6314</strain>
    </source>
</reference>
<organism evidence="10 11">
    <name type="scientific">Exophiala mesophila</name>
    <name type="common">Black yeast-like fungus</name>
    <dbReference type="NCBI Taxonomy" id="212818"/>
    <lineage>
        <taxon>Eukaryota</taxon>
        <taxon>Fungi</taxon>
        <taxon>Dikarya</taxon>
        <taxon>Ascomycota</taxon>
        <taxon>Pezizomycotina</taxon>
        <taxon>Eurotiomycetes</taxon>
        <taxon>Chaetothyriomycetidae</taxon>
        <taxon>Chaetothyriales</taxon>
        <taxon>Herpotrichiellaceae</taxon>
        <taxon>Exophiala</taxon>
    </lineage>
</organism>
<dbReference type="Pfam" id="PF00200">
    <property type="entry name" value="Disintegrin"/>
    <property type="match status" value="1"/>
</dbReference>
<dbReference type="PROSITE" id="PS50214">
    <property type="entry name" value="DISINTEGRIN_2"/>
    <property type="match status" value="1"/>
</dbReference>
<feature type="binding site" evidence="4">
    <location>
        <position position="437"/>
    </location>
    <ligand>
        <name>Zn(2+)</name>
        <dbReference type="ChEBI" id="CHEBI:29105"/>
        <note>catalytic</note>
    </ligand>
</feature>
<keyword evidence="6" id="KW-0472">Membrane</keyword>
<sequence>MRFFRDLLATAASCLLLTAVVDANSRARNPLNYLSLIQNPRIHTPSQRVHANSHFDITFDLHNNAQHVRLSLEPNHDIVHEDSYVEFLDKDGNVRHAEKMNRDDHKVFQGRSYLVDEDGVSEHTGWARIVVRRDGVHPLFEGAFSVLGNHHHVQLKSSYMATKHHQDPKVEDDEDEYMVIWRDTDIGQQSPMHTELKRDGISSSACGSDKLSFNTNPEHPIFRELLLRRDEGSWGTMSVGNLFGKRQSIDGGGAGNGNSAGVNLRNSIGSTAGCPSTRRVALVGAATDCAYTASFNSTDSVRQNIITLVNTASELYQSTFNITLGLRNLTVSDSECPGTASTQTPWNVGCNSNTDITQRLNLFSAWRGQRGDTNAYWTLFTTCNTGAEVGLAWLGQLCNHGATSQQDGGGNSQSVTGANVVAKTSTEWQVFAHETGHTFGAVHDCDQSACRDTNVVNSGQCCPFSSSACDANAQFMMNPFAASGITNFSPCSVGNICSALGRNSVNSGCLTDNKGVVTISGNQCGNGIVEEGEDCDCGGTEGCGGNGCCNAETCRFNEGAFCDPSNEGCCTSQCQFAGSGTVCRESTGVCDPEETCSGTNGTCPPDTTAPDGDDCGQGLRCASGQCTSRDLQCKTLMGSYTSDNDTYACNSQTCSLSCASPDFGRNVCYSMQQNFLDGTPCGGGGHCQNGVCRGSSVGGEVSSWIQDNRTLVIALASALGGLLLLGILGCCIRRCRRPKQKKLAAYPNRRGGPGNAGNNRGWDGPSIPSHMQNGGYGGSYAPPMQNSPTWYPPPQQPPPSYGAWSNGGNGRVQSVRYA</sequence>
<dbReference type="PROSITE" id="PS50215">
    <property type="entry name" value="ADAM_MEPRO"/>
    <property type="match status" value="1"/>
</dbReference>
<dbReference type="InterPro" id="IPR001762">
    <property type="entry name" value="Disintegrin_dom"/>
</dbReference>
<gene>
    <name evidence="10" type="ORF">B0A52_00121</name>
</gene>
<dbReference type="InterPro" id="IPR024079">
    <property type="entry name" value="MetalloPept_cat_dom_sf"/>
</dbReference>
<dbReference type="Gene3D" id="4.10.70.10">
    <property type="entry name" value="Disintegrin domain"/>
    <property type="match status" value="1"/>
</dbReference>
<keyword evidence="7" id="KW-0732">Signal</keyword>
<feature type="domain" description="Disintegrin" evidence="8">
    <location>
        <begin position="521"/>
        <end position="611"/>
    </location>
</feature>
<evidence type="ECO:0000256" key="7">
    <source>
        <dbReference type="SAM" id="SignalP"/>
    </source>
</evidence>
<comment type="function">
    <text evidence="2">Probable zinc protease.</text>
</comment>
<dbReference type="SUPFAM" id="SSF57552">
    <property type="entry name" value="Blood coagulation inhibitor (disintegrin)"/>
    <property type="match status" value="1"/>
</dbReference>
<dbReference type="OrthoDB" id="5951731at2759"/>
<dbReference type="SMART" id="SM00608">
    <property type="entry name" value="ACR"/>
    <property type="match status" value="1"/>
</dbReference>
<keyword evidence="1" id="KW-1015">Disulfide bond</keyword>
<dbReference type="InterPro" id="IPR036436">
    <property type="entry name" value="Disintegrin_dom_sf"/>
</dbReference>
<evidence type="ECO:0000256" key="5">
    <source>
        <dbReference type="SAM" id="MobiDB-lite"/>
    </source>
</evidence>
<evidence type="ECO:0000259" key="9">
    <source>
        <dbReference type="PROSITE" id="PS50215"/>
    </source>
</evidence>
<evidence type="ECO:0000256" key="4">
    <source>
        <dbReference type="PROSITE-ProRule" id="PRU00276"/>
    </source>
</evidence>
<feature type="region of interest" description="Disordered" evidence="5">
    <location>
        <begin position="742"/>
        <end position="818"/>
    </location>
</feature>
<feature type="signal peptide" evidence="7">
    <location>
        <begin position="1"/>
        <end position="23"/>
    </location>
</feature>
<evidence type="ECO:0000256" key="6">
    <source>
        <dbReference type="SAM" id="Phobius"/>
    </source>
</evidence>
<keyword evidence="6" id="KW-0812">Transmembrane</keyword>
<dbReference type="Gene3D" id="3.40.390.10">
    <property type="entry name" value="Collagenase (Catalytic Domain)"/>
    <property type="match status" value="1"/>
</dbReference>
<dbReference type="EMBL" id="NAJM01000001">
    <property type="protein sequence ID" value="RVX75765.1"/>
    <property type="molecule type" value="Genomic_DNA"/>
</dbReference>
<dbReference type="InterPro" id="IPR001590">
    <property type="entry name" value="Peptidase_M12B"/>
</dbReference>
<feature type="binding site" evidence="4">
    <location>
        <position position="433"/>
    </location>
    <ligand>
        <name>Zn(2+)</name>
        <dbReference type="ChEBI" id="CHEBI:29105"/>
        <note>catalytic</note>
    </ligand>
</feature>
<dbReference type="InterPro" id="IPR006586">
    <property type="entry name" value="ADAM_Cys-rich"/>
</dbReference>
<dbReference type="GO" id="GO:0046872">
    <property type="term" value="F:metal ion binding"/>
    <property type="evidence" value="ECO:0007669"/>
    <property type="project" value="UniProtKB-KW"/>
</dbReference>
<feature type="active site" evidence="4">
    <location>
        <position position="434"/>
    </location>
</feature>
<dbReference type="SMART" id="SM00050">
    <property type="entry name" value="DISIN"/>
    <property type="match status" value="1"/>
</dbReference>
<feature type="chain" id="PRO_5019161731" description="Disintegrin and metalloproteinase domain-containing protein B" evidence="7">
    <location>
        <begin position="24"/>
        <end position="818"/>
    </location>
</feature>
<dbReference type="VEuPathDB" id="FungiDB:PV10_01830"/>
<dbReference type="InterPro" id="IPR034028">
    <property type="entry name" value="ZnMc_ADAM_fungal"/>
</dbReference>
<dbReference type="Gene3D" id="3.40.1620.60">
    <property type="match status" value="1"/>
</dbReference>
<dbReference type="Pfam" id="PF13688">
    <property type="entry name" value="Reprolysin_5"/>
    <property type="match status" value="1"/>
</dbReference>
<keyword evidence="4" id="KW-0479">Metal-binding</keyword>
<dbReference type="FunFam" id="4.10.70.10:FF:000003">
    <property type="entry name" value="Disintegrin and metalloproteinase domain-containing protein 17"/>
    <property type="match status" value="1"/>
</dbReference>
<accession>A0A438NJ57</accession>
<comment type="caution">
    <text evidence="4">Lacks conserved residue(s) required for the propagation of feature annotation.</text>
</comment>
<dbReference type="PANTHER" id="PTHR11905:SF159">
    <property type="entry name" value="ADAM METALLOPROTEASE"/>
    <property type="match status" value="1"/>
</dbReference>
<dbReference type="GO" id="GO:0004222">
    <property type="term" value="F:metalloendopeptidase activity"/>
    <property type="evidence" value="ECO:0007669"/>
    <property type="project" value="InterPro"/>
</dbReference>
<evidence type="ECO:0000256" key="3">
    <source>
        <dbReference type="ARBA" id="ARBA00074021"/>
    </source>
</evidence>
<dbReference type="CDD" id="cd04271">
    <property type="entry name" value="ZnMc_ADAM_fungal"/>
    <property type="match status" value="1"/>
</dbReference>
<evidence type="ECO:0000256" key="1">
    <source>
        <dbReference type="ARBA" id="ARBA00023157"/>
    </source>
</evidence>
<dbReference type="AlphaFoldDB" id="A0A438NJ57"/>
<keyword evidence="4" id="KW-0862">Zinc</keyword>
<feature type="transmembrane region" description="Helical" evidence="6">
    <location>
        <begin position="711"/>
        <end position="732"/>
    </location>
</feature>
<dbReference type="Proteomes" id="UP000288859">
    <property type="component" value="Unassembled WGS sequence"/>
</dbReference>
<comment type="caution">
    <text evidence="10">The sequence shown here is derived from an EMBL/GenBank/DDBJ whole genome shotgun (WGS) entry which is preliminary data.</text>
</comment>
<evidence type="ECO:0000313" key="11">
    <source>
        <dbReference type="Proteomes" id="UP000288859"/>
    </source>
</evidence>
<dbReference type="GO" id="GO:0006508">
    <property type="term" value="P:proteolysis"/>
    <property type="evidence" value="ECO:0007669"/>
    <property type="project" value="InterPro"/>
</dbReference>
<name>A0A438NJ57_EXOME</name>
<protein>
    <recommendedName>
        <fullName evidence="3">Disintegrin and metalloproteinase domain-containing protein B</fullName>
    </recommendedName>
</protein>
<keyword evidence="6" id="KW-1133">Transmembrane helix</keyword>
<dbReference type="PANTHER" id="PTHR11905">
    <property type="entry name" value="ADAM A DISINTEGRIN AND METALLOPROTEASE DOMAIN"/>
    <property type="match status" value="1"/>
</dbReference>
<evidence type="ECO:0000256" key="2">
    <source>
        <dbReference type="ARBA" id="ARBA00056552"/>
    </source>
</evidence>
<evidence type="ECO:0000313" key="10">
    <source>
        <dbReference type="EMBL" id="RVX75765.1"/>
    </source>
</evidence>
<dbReference type="SUPFAM" id="SSF55486">
    <property type="entry name" value="Metalloproteases ('zincins'), catalytic domain"/>
    <property type="match status" value="1"/>
</dbReference>
<feature type="compositionally biased region" description="Pro residues" evidence="5">
    <location>
        <begin position="790"/>
        <end position="800"/>
    </location>
</feature>